<dbReference type="InterPro" id="IPR004843">
    <property type="entry name" value="Calcineurin-like_PHP"/>
</dbReference>
<proteinExistence type="predicted"/>
<sequence>MTEETKQSSTAKYLAQDGEDLISWLYRMYEERQNNTKLTYKRISAMAEMFFDIALDTATIGSYFNDFKKSVTPVMTQEHITDTARDLLLNAHAKNVNSKHRQELNRTLKEVSNQFLLKELIVESISKLEPLKYEFKELATGKSEAVLLISDWHKGQVSDNYFNKFNDEIFHQRVEHLMNKTREYCKLNNIKTIHIMTLGDMINGGIHVQTRIESQENLIEQTIGVSEALSHLFNNLSQEFNLELYFCRGNHDRVTPSKEEAMNGESFNDIIPWFLKERLKGNERIHFNKNIVDDEIIVAKVCEQIIIGVHGHKDNYNRAIDNLALFTKQIPNYIVMGHFHHSREADLKGVEMIVNPSLCGSDRYAVDGRKFSKAGQKLLMLNKDEGRYATYFISFK</sequence>
<dbReference type="Gene3D" id="3.60.21.10">
    <property type="match status" value="1"/>
</dbReference>
<evidence type="ECO:0000313" key="2">
    <source>
        <dbReference type="EMBL" id="DAG00523.1"/>
    </source>
</evidence>
<organism evidence="2">
    <name type="scientific">Myoviridae sp. ctJ2i1</name>
    <dbReference type="NCBI Taxonomy" id="2825079"/>
    <lineage>
        <taxon>Viruses</taxon>
        <taxon>Duplodnaviria</taxon>
        <taxon>Heunggongvirae</taxon>
        <taxon>Uroviricota</taxon>
        <taxon>Caudoviricetes</taxon>
    </lineage>
</organism>
<dbReference type="Pfam" id="PF00149">
    <property type="entry name" value="Metallophos"/>
    <property type="match status" value="1"/>
</dbReference>
<name>A0A8S5V1M7_9CAUD</name>
<reference evidence="2" key="1">
    <citation type="journal article" date="2021" name="Proc. Natl. Acad. Sci. U.S.A.">
        <title>A Catalog of Tens of Thousands of Viruses from Human Metagenomes Reveals Hidden Associations with Chronic Diseases.</title>
        <authorList>
            <person name="Tisza M.J."/>
            <person name="Buck C.B."/>
        </authorList>
    </citation>
    <scope>NUCLEOTIDE SEQUENCE</scope>
    <source>
        <strain evidence="2">CtJ2i1</strain>
    </source>
</reference>
<dbReference type="GO" id="GO:0016787">
    <property type="term" value="F:hydrolase activity"/>
    <property type="evidence" value="ECO:0007669"/>
    <property type="project" value="InterPro"/>
</dbReference>
<protein>
    <submittedName>
        <fullName evidence="2">DNA polymerase II small subunit</fullName>
    </submittedName>
</protein>
<dbReference type="SUPFAM" id="SSF56300">
    <property type="entry name" value="Metallo-dependent phosphatases"/>
    <property type="match status" value="1"/>
</dbReference>
<dbReference type="EMBL" id="BK016182">
    <property type="protein sequence ID" value="DAG00523.1"/>
    <property type="molecule type" value="Genomic_DNA"/>
</dbReference>
<evidence type="ECO:0000259" key="1">
    <source>
        <dbReference type="Pfam" id="PF00149"/>
    </source>
</evidence>
<dbReference type="InterPro" id="IPR029052">
    <property type="entry name" value="Metallo-depent_PP-like"/>
</dbReference>
<feature type="domain" description="Calcineurin-like phosphoesterase" evidence="1">
    <location>
        <begin position="146"/>
        <end position="340"/>
    </location>
</feature>
<accession>A0A8S5V1M7</accession>